<dbReference type="EMBL" id="SRZB01000001">
    <property type="protein sequence ID" value="TGY00878.1"/>
    <property type="molecule type" value="Genomic_DNA"/>
</dbReference>
<gene>
    <name evidence="1" type="ORF">E5357_01555</name>
</gene>
<reference evidence="1" key="1">
    <citation type="submission" date="2019-04" db="EMBL/GenBank/DDBJ databases">
        <title>Microbes associate with the intestines of laboratory mice.</title>
        <authorList>
            <person name="Navarre W."/>
            <person name="Wong E."/>
            <person name="Huang K."/>
            <person name="Tropini C."/>
            <person name="Ng K."/>
            <person name="Yu B."/>
        </authorList>
    </citation>
    <scope>NUCLEOTIDE SEQUENCE</scope>
    <source>
        <strain evidence="1">NM72_1-8</strain>
    </source>
</reference>
<evidence type="ECO:0000313" key="2">
    <source>
        <dbReference type="Proteomes" id="UP000307720"/>
    </source>
</evidence>
<sequence>MGNISERVGREFRRFQLDMLRTSRDNIFAHAREIDVKRQAVEDICRSAEAGEITPEDEEKIGSICSILDAVYCCCENERAEGRAAPAQGAALRWLAGLRRQDEKNREE</sequence>
<accession>A0AC61R3P0</accession>
<comment type="caution">
    <text evidence="1">The sequence shown here is derived from an EMBL/GenBank/DDBJ whole genome shotgun (WGS) entry which is preliminary data.</text>
</comment>
<dbReference type="Proteomes" id="UP000307720">
    <property type="component" value="Unassembled WGS sequence"/>
</dbReference>
<keyword evidence="2" id="KW-1185">Reference proteome</keyword>
<protein>
    <submittedName>
        <fullName evidence="1">Uncharacterized protein</fullName>
    </submittedName>
</protein>
<evidence type="ECO:0000313" key="1">
    <source>
        <dbReference type="EMBL" id="TGY00878.1"/>
    </source>
</evidence>
<proteinExistence type="predicted"/>
<name>A0AC61R3P0_9FIRM</name>
<organism evidence="1 2">
    <name type="scientific">Hominisplanchenecus murintestinalis</name>
    <dbReference type="NCBI Taxonomy" id="2941517"/>
    <lineage>
        <taxon>Bacteria</taxon>
        <taxon>Bacillati</taxon>
        <taxon>Bacillota</taxon>
        <taxon>Clostridia</taxon>
        <taxon>Lachnospirales</taxon>
        <taxon>Lachnospiraceae</taxon>
        <taxon>Hominisplanchenecus</taxon>
    </lineage>
</organism>